<protein>
    <recommendedName>
        <fullName evidence="9">G-protein coupled receptors family 1 profile domain-containing protein</fullName>
    </recommendedName>
</protein>
<feature type="transmembrane region" description="Helical" evidence="8">
    <location>
        <begin position="341"/>
        <end position="360"/>
    </location>
</feature>
<evidence type="ECO:0000256" key="8">
    <source>
        <dbReference type="SAM" id="Phobius"/>
    </source>
</evidence>
<keyword evidence="4 8" id="KW-1133">Transmembrane helix</keyword>
<dbReference type="EMBL" id="CAXAQS010001003">
    <property type="protein sequence ID" value="CAK9254261.1"/>
    <property type="molecule type" value="Genomic_DNA"/>
</dbReference>
<accession>A0ABP0VK62</accession>
<keyword evidence="11" id="KW-1185">Reference proteome</keyword>
<dbReference type="PROSITE" id="PS50262">
    <property type="entry name" value="G_PROTEIN_RECEP_F1_2"/>
    <property type="match status" value="1"/>
</dbReference>
<evidence type="ECO:0000256" key="5">
    <source>
        <dbReference type="ARBA" id="ARBA00023136"/>
    </source>
</evidence>
<dbReference type="PRINTS" id="PR00237">
    <property type="entry name" value="GPCRRHODOPSN"/>
</dbReference>
<keyword evidence="7" id="KW-0675">Receptor</keyword>
<keyword evidence="3 7" id="KW-0812">Transmembrane</keyword>
<evidence type="ECO:0000256" key="1">
    <source>
        <dbReference type="ARBA" id="ARBA00004651"/>
    </source>
</evidence>
<evidence type="ECO:0000256" key="2">
    <source>
        <dbReference type="ARBA" id="ARBA00022475"/>
    </source>
</evidence>
<proteinExistence type="inferred from homology"/>
<keyword evidence="6 7" id="KW-0807">Transducer</keyword>
<comment type="subcellular location">
    <subcellularLocation>
        <location evidence="1">Cell membrane</location>
        <topology evidence="1">Multi-pass membrane protein</topology>
    </subcellularLocation>
</comment>
<comment type="caution">
    <text evidence="10">The sequence shown here is derived from an EMBL/GenBank/DDBJ whole genome shotgun (WGS) entry which is preliminary data.</text>
</comment>
<dbReference type="PANTHER" id="PTHR24248">
    <property type="entry name" value="ADRENERGIC RECEPTOR-RELATED G-PROTEIN COUPLED RECEPTOR"/>
    <property type="match status" value="1"/>
</dbReference>
<reference evidence="10" key="1">
    <citation type="submission" date="2024-02" db="EMBL/GenBank/DDBJ databases">
        <authorList>
            <consortium name="ELIXIR-Norway"/>
            <consortium name="Elixir Norway"/>
        </authorList>
    </citation>
    <scope>NUCLEOTIDE SEQUENCE</scope>
</reference>
<feature type="transmembrane region" description="Helical" evidence="8">
    <location>
        <begin position="301"/>
        <end position="321"/>
    </location>
</feature>
<feature type="domain" description="G-protein coupled receptors family 1 profile" evidence="9">
    <location>
        <begin position="37"/>
        <end position="357"/>
    </location>
</feature>
<feature type="transmembrane region" description="Helical" evidence="8">
    <location>
        <begin position="181"/>
        <end position="206"/>
    </location>
</feature>
<evidence type="ECO:0000256" key="6">
    <source>
        <dbReference type="ARBA" id="ARBA00023224"/>
    </source>
</evidence>
<evidence type="ECO:0000256" key="7">
    <source>
        <dbReference type="RuleBase" id="RU000688"/>
    </source>
</evidence>
<dbReference type="PANTHER" id="PTHR24248:SF72">
    <property type="entry name" value="G-PROTEIN COUPLED RECEPTORS FAMILY 1 PROFILE DOMAIN-CONTAINING PROTEIN"/>
    <property type="match status" value="1"/>
</dbReference>
<dbReference type="SMART" id="SM01381">
    <property type="entry name" value="7TM_GPCR_Srsx"/>
    <property type="match status" value="1"/>
</dbReference>
<keyword evidence="2" id="KW-1003">Cell membrane</keyword>
<sequence length="375" mass="42738">MNSINSTDISIEAENIRFLQFVSSLIFLTIILTTIFGNLLVITAIIKTTKLQIMSNYLILSLAIADLIVGIVVMSPKAIIEVVYFGKWPFGAIFCDIWYTTFILCTSASILHLLVIAIDRYLTVTKTNYSLSRNWKKIGVMIFMAWFLGLIVAIGPISGWRDYEKFLKRIDNNVCYVTYKLGFIIFSQIILCYAPVAIIIPLYYVIYTKSRQKIGSNVKLNELNKKCGSIDIGSISSISIELSTSSANKGIENKHESRSLDNIESREKKSSRLEVPRINISDVSSNKTSTMDRISRRENRVAKTLAIVTITHIICLFPFSLTVLITHIRGKKPSPKLLFSIEYWLLHCNSLFNPIIYTIFNQNFRRAFKKILRIK</sequence>
<evidence type="ECO:0000313" key="11">
    <source>
        <dbReference type="Proteomes" id="UP001497444"/>
    </source>
</evidence>
<dbReference type="Gene3D" id="1.20.1070.10">
    <property type="entry name" value="Rhodopsin 7-helix transmembrane proteins"/>
    <property type="match status" value="1"/>
</dbReference>
<organism evidence="10 11">
    <name type="scientific">Sphagnum jensenii</name>
    <dbReference type="NCBI Taxonomy" id="128206"/>
    <lineage>
        <taxon>Eukaryota</taxon>
        <taxon>Viridiplantae</taxon>
        <taxon>Streptophyta</taxon>
        <taxon>Embryophyta</taxon>
        <taxon>Bryophyta</taxon>
        <taxon>Sphagnophytina</taxon>
        <taxon>Sphagnopsida</taxon>
        <taxon>Sphagnales</taxon>
        <taxon>Sphagnaceae</taxon>
        <taxon>Sphagnum</taxon>
    </lineage>
</organism>
<evidence type="ECO:0000256" key="4">
    <source>
        <dbReference type="ARBA" id="ARBA00022989"/>
    </source>
</evidence>
<feature type="transmembrane region" description="Helical" evidence="8">
    <location>
        <begin position="25"/>
        <end position="46"/>
    </location>
</feature>
<keyword evidence="7" id="KW-0297">G-protein coupled receptor</keyword>
<keyword evidence="5 8" id="KW-0472">Membrane</keyword>
<dbReference type="CDD" id="cd14967">
    <property type="entry name" value="7tmA_amine_R-like"/>
    <property type="match status" value="1"/>
</dbReference>
<dbReference type="PROSITE" id="PS00237">
    <property type="entry name" value="G_PROTEIN_RECEP_F1_1"/>
    <property type="match status" value="1"/>
</dbReference>
<evidence type="ECO:0000259" key="9">
    <source>
        <dbReference type="PROSITE" id="PS50262"/>
    </source>
</evidence>
<feature type="transmembrane region" description="Helical" evidence="8">
    <location>
        <begin position="97"/>
        <end position="118"/>
    </location>
</feature>
<dbReference type="InterPro" id="IPR000276">
    <property type="entry name" value="GPCR_Rhodpsn"/>
</dbReference>
<dbReference type="SUPFAM" id="SSF81321">
    <property type="entry name" value="Family A G protein-coupled receptor-like"/>
    <property type="match status" value="1"/>
</dbReference>
<dbReference type="InterPro" id="IPR017452">
    <property type="entry name" value="GPCR_Rhodpsn_7TM"/>
</dbReference>
<comment type="similarity">
    <text evidence="7">Belongs to the G-protein coupled receptor 1 family.</text>
</comment>
<evidence type="ECO:0000256" key="3">
    <source>
        <dbReference type="ARBA" id="ARBA00022692"/>
    </source>
</evidence>
<feature type="transmembrane region" description="Helical" evidence="8">
    <location>
        <begin position="138"/>
        <end position="161"/>
    </location>
</feature>
<dbReference type="Pfam" id="PF00001">
    <property type="entry name" value="7tm_1"/>
    <property type="match status" value="1"/>
</dbReference>
<evidence type="ECO:0000313" key="10">
    <source>
        <dbReference type="EMBL" id="CAK9254261.1"/>
    </source>
</evidence>
<feature type="transmembrane region" description="Helical" evidence="8">
    <location>
        <begin position="58"/>
        <end position="85"/>
    </location>
</feature>
<dbReference type="Proteomes" id="UP001497444">
    <property type="component" value="Unassembled WGS sequence"/>
</dbReference>
<name>A0ABP0VK62_9BRYO</name>
<gene>
    <name evidence="10" type="ORF">CSSPJE1EN1_LOCUS29639</name>
</gene>